<name>A0A853BIG9_9ACTN</name>
<dbReference type="InterPro" id="IPR036237">
    <property type="entry name" value="Xyl_isomerase-like_sf"/>
</dbReference>
<accession>A0A853BIG9</accession>
<reference evidence="3 4" key="1">
    <citation type="submission" date="2020-07" db="EMBL/GenBank/DDBJ databases">
        <title>Sequencing the genomes of 1000 actinobacteria strains.</title>
        <authorList>
            <person name="Klenk H.-P."/>
        </authorList>
    </citation>
    <scope>NUCLEOTIDE SEQUENCE [LARGE SCALE GENOMIC DNA]</scope>
    <source>
        <strain evidence="3 4">DSM 45927</strain>
    </source>
</reference>
<dbReference type="Gene3D" id="3.20.20.150">
    <property type="entry name" value="Divalent-metal-dependent TIM barrel enzymes"/>
    <property type="match status" value="1"/>
</dbReference>
<evidence type="ECO:0000313" key="4">
    <source>
        <dbReference type="Proteomes" id="UP000575985"/>
    </source>
</evidence>
<dbReference type="InterPro" id="IPR013022">
    <property type="entry name" value="Xyl_isomerase-like_TIM-brl"/>
</dbReference>
<organism evidence="3 4">
    <name type="scientific">Streptomonospora nanhaiensis</name>
    <dbReference type="NCBI Taxonomy" id="1323731"/>
    <lineage>
        <taxon>Bacteria</taxon>
        <taxon>Bacillati</taxon>
        <taxon>Actinomycetota</taxon>
        <taxon>Actinomycetes</taxon>
        <taxon>Streptosporangiales</taxon>
        <taxon>Nocardiopsidaceae</taxon>
        <taxon>Streptomonospora</taxon>
    </lineage>
</organism>
<keyword evidence="4" id="KW-1185">Reference proteome</keyword>
<dbReference type="PANTHER" id="PTHR12110">
    <property type="entry name" value="HYDROXYPYRUVATE ISOMERASE"/>
    <property type="match status" value="1"/>
</dbReference>
<evidence type="ECO:0000259" key="2">
    <source>
        <dbReference type="Pfam" id="PF01261"/>
    </source>
</evidence>
<dbReference type="GO" id="GO:0016853">
    <property type="term" value="F:isomerase activity"/>
    <property type="evidence" value="ECO:0007669"/>
    <property type="project" value="UniProtKB-KW"/>
</dbReference>
<proteinExistence type="predicted"/>
<feature type="domain" description="Xylose isomerase-like TIM barrel" evidence="2">
    <location>
        <begin position="70"/>
        <end position="298"/>
    </location>
</feature>
<comment type="caution">
    <text evidence="3">The sequence shown here is derived from an EMBL/GenBank/DDBJ whole genome shotgun (WGS) entry which is preliminary data.</text>
</comment>
<dbReference type="EMBL" id="JACCFO010000001">
    <property type="protein sequence ID" value="NYI94514.1"/>
    <property type="molecule type" value="Genomic_DNA"/>
</dbReference>
<keyword evidence="3" id="KW-0413">Isomerase</keyword>
<dbReference type="SUPFAM" id="SSF51658">
    <property type="entry name" value="Xylose isomerase-like"/>
    <property type="match status" value="1"/>
</dbReference>
<dbReference type="Pfam" id="PF01261">
    <property type="entry name" value="AP_endonuc_2"/>
    <property type="match status" value="1"/>
</dbReference>
<sequence>MTGEPAMPGASSAPQPRPAPAGADGTPLDVPSMAPARVPTPRPGDPRLARLSLNQITVRRWSVAEAAAGCARAGIPAIGLWRGPVAETGTAKAARLVREAGLRVSSYCRGGFLTGPDRAAALDDNRRALDEAAELGAPCLVMVVGGLPEGDRDLAGARERVAEGIAELAPYAAERGVCLALEALHPMFCADRAVLSTLGQAVDIAERFPAGQVGVVVDAYHVWWDPDVHSAIARAGARIASFQACDWILPLPADALLGRGMVGDGRADVAGLHAAVLAAGYTGDVEVEIFNADVWSADPDAVLATLARRHVEYLG</sequence>
<gene>
    <name evidence="3" type="ORF">HNR12_000791</name>
</gene>
<dbReference type="AlphaFoldDB" id="A0A853BIG9"/>
<evidence type="ECO:0000256" key="1">
    <source>
        <dbReference type="SAM" id="MobiDB-lite"/>
    </source>
</evidence>
<dbReference type="PANTHER" id="PTHR12110:SF52">
    <property type="entry name" value="XYLOSE ISOMERASE"/>
    <property type="match status" value="1"/>
</dbReference>
<protein>
    <submittedName>
        <fullName evidence="3">Sugar phosphate isomerase/epimerase</fullName>
    </submittedName>
</protein>
<dbReference type="Proteomes" id="UP000575985">
    <property type="component" value="Unassembled WGS sequence"/>
</dbReference>
<dbReference type="InterPro" id="IPR050312">
    <property type="entry name" value="IolE/XylAMocC-like"/>
</dbReference>
<feature type="region of interest" description="Disordered" evidence="1">
    <location>
        <begin position="1"/>
        <end position="46"/>
    </location>
</feature>
<evidence type="ECO:0000313" key="3">
    <source>
        <dbReference type="EMBL" id="NYI94514.1"/>
    </source>
</evidence>